<evidence type="ECO:0000313" key="10">
    <source>
        <dbReference type="EMBL" id="PIA27966.1"/>
    </source>
</evidence>
<feature type="transmembrane region" description="Helical" evidence="8">
    <location>
        <begin position="132"/>
        <end position="152"/>
    </location>
</feature>
<dbReference type="NCBIfam" id="TIGR00946">
    <property type="entry name" value="2a69"/>
    <property type="match status" value="1"/>
</dbReference>
<dbReference type="EMBL" id="KZ305091">
    <property type="protein sequence ID" value="PIA27966.1"/>
    <property type="molecule type" value="Genomic_DNA"/>
</dbReference>
<organism evidence="10 11">
    <name type="scientific">Aquilegia coerulea</name>
    <name type="common">Rocky mountain columbine</name>
    <dbReference type="NCBI Taxonomy" id="218851"/>
    <lineage>
        <taxon>Eukaryota</taxon>
        <taxon>Viridiplantae</taxon>
        <taxon>Streptophyta</taxon>
        <taxon>Embryophyta</taxon>
        <taxon>Tracheophyta</taxon>
        <taxon>Spermatophyta</taxon>
        <taxon>Magnoliopsida</taxon>
        <taxon>Ranunculales</taxon>
        <taxon>Ranunculaceae</taxon>
        <taxon>Thalictroideae</taxon>
        <taxon>Aquilegia</taxon>
    </lineage>
</organism>
<reference evidence="10 11" key="1">
    <citation type="submission" date="2017-09" db="EMBL/GenBank/DDBJ databases">
        <title>WGS assembly of Aquilegia coerulea Goldsmith.</title>
        <authorList>
            <person name="Hodges S."/>
            <person name="Kramer E."/>
            <person name="Nordborg M."/>
            <person name="Tomkins J."/>
            <person name="Borevitz J."/>
            <person name="Derieg N."/>
            <person name="Yan J."/>
            <person name="Mihaltcheva S."/>
            <person name="Hayes R.D."/>
            <person name="Rokhsar D."/>
        </authorList>
    </citation>
    <scope>NUCLEOTIDE SEQUENCE [LARGE SCALE GENOMIC DNA]</scope>
    <source>
        <strain evidence="11">cv. Goldsmith</strain>
    </source>
</reference>
<comment type="similarity">
    <text evidence="2 8">Belongs to the auxin efflux carrier (TC 2.A.69.1) family.</text>
</comment>
<evidence type="ECO:0000256" key="1">
    <source>
        <dbReference type="ARBA" id="ARBA00004141"/>
    </source>
</evidence>
<keyword evidence="11" id="KW-1185">Reference proteome</keyword>
<feature type="transmembrane region" description="Helical" evidence="8">
    <location>
        <begin position="7"/>
        <end position="28"/>
    </location>
</feature>
<keyword evidence="4 8" id="KW-0812">Transmembrane</keyword>
<keyword evidence="3 8" id="KW-0813">Transport</keyword>
<evidence type="ECO:0000256" key="7">
    <source>
        <dbReference type="ARBA" id="ARBA00023294"/>
    </source>
</evidence>
<keyword evidence="7 8" id="KW-0927">Auxin signaling pathway</keyword>
<evidence type="ECO:0000256" key="5">
    <source>
        <dbReference type="ARBA" id="ARBA00022989"/>
    </source>
</evidence>
<feature type="transmembrane region" description="Helical" evidence="8">
    <location>
        <begin position="71"/>
        <end position="89"/>
    </location>
</feature>
<feature type="transmembrane region" description="Helical" evidence="8">
    <location>
        <begin position="241"/>
        <end position="259"/>
    </location>
</feature>
<dbReference type="GO" id="GO:0009734">
    <property type="term" value="P:auxin-activated signaling pathway"/>
    <property type="evidence" value="ECO:0007669"/>
    <property type="project" value="UniProtKB-UniRule"/>
</dbReference>
<dbReference type="GO" id="GO:0009926">
    <property type="term" value="P:auxin polar transport"/>
    <property type="evidence" value="ECO:0007669"/>
    <property type="project" value="TreeGrafter"/>
</dbReference>
<gene>
    <name evidence="10" type="ORF">AQUCO_07400070v1</name>
</gene>
<name>A0A2G5C9J5_AQUCA</name>
<evidence type="ECO:0000256" key="9">
    <source>
        <dbReference type="SAM" id="MobiDB-lite"/>
    </source>
</evidence>
<dbReference type="PANTHER" id="PTHR31752:SF40">
    <property type="entry name" value="AUXIN EFFLUX CARRIER COMPONENT 8"/>
    <property type="match status" value="1"/>
</dbReference>
<dbReference type="InterPro" id="IPR014024">
    <property type="entry name" value="Auxin_eff_plant"/>
</dbReference>
<evidence type="ECO:0000313" key="11">
    <source>
        <dbReference type="Proteomes" id="UP000230069"/>
    </source>
</evidence>
<sequence length="295" mass="31967">MISLIDVYHVLEAIVPLYVAMILAYASVKWWKLFTPDQCSGISKFVSKFSVPLLSFRVISANNPYQMNLKLMLSDSLQKIFALVVLTVVSKLSSRRSLDGIITGLSLSTLPNTLIVGIPILKAMYGNGAATLLAQIVVLQSIIWYNLLLFLFEFRAAQAVSMTSPAETRGESEVTQGTQSKEREEKANDGSPRVSTKLILLTVGKKLISNPNTHATLSGLIWSLISFRWDLKLPVIIDKSISILADGGLGMAMFSLGLFMASQASIFACGAWLAVLAMAAKFLVGPALMAVASFA</sequence>
<evidence type="ECO:0000256" key="2">
    <source>
        <dbReference type="ARBA" id="ARBA00009177"/>
    </source>
</evidence>
<dbReference type="Pfam" id="PF03547">
    <property type="entry name" value="Mem_trans"/>
    <property type="match status" value="1"/>
</dbReference>
<dbReference type="GO" id="GO:0005783">
    <property type="term" value="C:endoplasmic reticulum"/>
    <property type="evidence" value="ECO:0007669"/>
    <property type="project" value="TreeGrafter"/>
</dbReference>
<comment type="subcellular location">
    <subcellularLocation>
        <location evidence="1 8">Membrane</location>
        <topology evidence="1 8">Multi-pass membrane protein</topology>
    </subcellularLocation>
</comment>
<keyword evidence="6 8" id="KW-0472">Membrane</keyword>
<dbReference type="PANTHER" id="PTHR31752">
    <property type="entry name" value="AUXIN EFFLUX CARRIER COMPONENT 1B-RELATED"/>
    <property type="match status" value="1"/>
</dbReference>
<comment type="function">
    <text evidence="8">May act as a component of the auxin efflux carrier.</text>
</comment>
<comment type="caution">
    <text evidence="8">Lacks conserved residue(s) required for the propagation of feature annotation.</text>
</comment>
<feature type="region of interest" description="Disordered" evidence="9">
    <location>
        <begin position="165"/>
        <end position="191"/>
    </location>
</feature>
<protein>
    <recommendedName>
        <fullName evidence="8">Auxin efflux carrier component</fullName>
    </recommendedName>
</protein>
<evidence type="ECO:0000256" key="4">
    <source>
        <dbReference type="ARBA" id="ARBA00022692"/>
    </source>
</evidence>
<feature type="transmembrane region" description="Helical" evidence="8">
    <location>
        <begin position="101"/>
        <end position="120"/>
    </location>
</feature>
<dbReference type="OrthoDB" id="2133778at2759"/>
<dbReference type="GO" id="GO:0005886">
    <property type="term" value="C:plasma membrane"/>
    <property type="evidence" value="ECO:0007669"/>
    <property type="project" value="TreeGrafter"/>
</dbReference>
<accession>A0A2G5C9J5</accession>
<evidence type="ECO:0000256" key="3">
    <source>
        <dbReference type="ARBA" id="ARBA00022448"/>
    </source>
</evidence>
<dbReference type="InterPro" id="IPR051107">
    <property type="entry name" value="Auxin_Efflux_Carrier"/>
</dbReference>
<feature type="transmembrane region" description="Helical" evidence="8">
    <location>
        <begin position="265"/>
        <end position="284"/>
    </location>
</feature>
<keyword evidence="5 8" id="KW-1133">Transmembrane helix</keyword>
<dbReference type="AlphaFoldDB" id="A0A2G5C9J5"/>
<evidence type="ECO:0000256" key="6">
    <source>
        <dbReference type="ARBA" id="ARBA00023136"/>
    </source>
</evidence>
<feature type="non-terminal residue" evidence="10">
    <location>
        <position position="295"/>
    </location>
</feature>
<dbReference type="GO" id="GO:0010329">
    <property type="term" value="F:auxin efflux transmembrane transporter activity"/>
    <property type="evidence" value="ECO:0007669"/>
    <property type="project" value="TreeGrafter"/>
</dbReference>
<dbReference type="InterPro" id="IPR004776">
    <property type="entry name" value="Mem_transp_PIN-like"/>
</dbReference>
<dbReference type="Proteomes" id="UP000230069">
    <property type="component" value="Unassembled WGS sequence"/>
</dbReference>
<evidence type="ECO:0000256" key="8">
    <source>
        <dbReference type="RuleBase" id="RU362108"/>
    </source>
</evidence>
<proteinExistence type="inferred from homology"/>